<evidence type="ECO:0000259" key="8">
    <source>
        <dbReference type="PROSITE" id="PS51154"/>
    </source>
</evidence>
<dbReference type="Gene3D" id="3.40.220.10">
    <property type="entry name" value="Leucine Aminopeptidase, subunit E, domain 1"/>
    <property type="match status" value="1"/>
</dbReference>
<proteinExistence type="inferred from homology"/>
<dbReference type="SUPFAM" id="SSF52949">
    <property type="entry name" value="Macro domain-like"/>
    <property type="match status" value="1"/>
</dbReference>
<reference evidence="9 10" key="1">
    <citation type="submission" date="2023-08" db="EMBL/GenBank/DDBJ databases">
        <title>Black Yeasts Isolated from many extreme environments.</title>
        <authorList>
            <person name="Coleine C."/>
            <person name="Stajich J.E."/>
            <person name="Selbmann L."/>
        </authorList>
    </citation>
    <scope>NUCLEOTIDE SEQUENCE [LARGE SCALE GENOMIC DNA]</scope>
    <source>
        <strain evidence="9 10">CCFEE 5935</strain>
    </source>
</reference>
<comment type="similarity">
    <text evidence="2">Belongs to the POA1 family.</text>
</comment>
<protein>
    <recommendedName>
        <fullName evidence="4">ADP-ribose 1''-phosphate phosphatase</fullName>
        <ecNumber evidence="3">3.1.3.84</ecNumber>
    </recommendedName>
</protein>
<feature type="domain" description="Macro" evidence="8">
    <location>
        <begin position="67"/>
        <end position="269"/>
    </location>
</feature>
<evidence type="ECO:0000256" key="6">
    <source>
        <dbReference type="ARBA" id="ARBA00034427"/>
    </source>
</evidence>
<dbReference type="InterPro" id="IPR002589">
    <property type="entry name" value="Macro_dom"/>
</dbReference>
<feature type="compositionally biased region" description="Acidic residues" evidence="7">
    <location>
        <begin position="157"/>
        <end position="173"/>
    </location>
</feature>
<evidence type="ECO:0000256" key="5">
    <source>
        <dbReference type="ARBA" id="ARBA00022912"/>
    </source>
</evidence>
<dbReference type="EC" id="3.1.3.84" evidence="3"/>
<dbReference type="RefSeq" id="XP_064655682.1">
    <property type="nucleotide sequence ID" value="XM_064806356.1"/>
</dbReference>
<feature type="compositionally biased region" description="Polar residues" evidence="7">
    <location>
        <begin position="20"/>
        <end position="43"/>
    </location>
</feature>
<dbReference type="AlphaFoldDB" id="A0AAV9NZM5"/>
<dbReference type="GeneID" id="89930459"/>
<dbReference type="InterPro" id="IPR043472">
    <property type="entry name" value="Macro_dom-like"/>
</dbReference>
<keyword evidence="5" id="KW-0904">Protein phosphatase</keyword>
<dbReference type="PROSITE" id="PS51154">
    <property type="entry name" value="MACRO"/>
    <property type="match status" value="1"/>
</dbReference>
<dbReference type="GO" id="GO:0004721">
    <property type="term" value="F:phosphoprotein phosphatase activity"/>
    <property type="evidence" value="ECO:0007669"/>
    <property type="project" value="UniProtKB-KW"/>
</dbReference>
<name>A0AAV9NZM5_9PEZI</name>
<evidence type="ECO:0000256" key="4">
    <source>
        <dbReference type="ARBA" id="ARBA00019744"/>
    </source>
</evidence>
<feature type="region of interest" description="Disordered" evidence="7">
    <location>
        <begin position="1"/>
        <end position="76"/>
    </location>
</feature>
<gene>
    <name evidence="9" type="primary">POA1</name>
    <name evidence="9" type="ORF">LTR77_009127</name>
</gene>
<dbReference type="EMBL" id="JAVRRT010000016">
    <property type="protein sequence ID" value="KAK5165598.1"/>
    <property type="molecule type" value="Genomic_DNA"/>
</dbReference>
<feature type="region of interest" description="Disordered" evidence="7">
    <location>
        <begin position="137"/>
        <end position="174"/>
    </location>
</feature>
<sequence length="269" mass="29300">MSDPNQPSIMTAFKKKRPSNGGTATTDRKNTQAPATKSSSFTTVAGKRDSSPTPTPVPASAQHKMSSPTATAEMSTKLQVTESIGDIFSAPNNSLLIHGCNCQASWSAGIAKAFKDHYPKAFQKKWTPDQLFGTAQLITPPNSAFPNSNATPSAPTNDEDEGFADDDADEAGDPETHFVGCLYTSRRYGKGKDTPKRILEATKPAMEDLLRKVKEWNDSVDENRKMKEVRMCKINSGLFNVPWEKTKEVLESIEVEEGGVAEVKVISLE</sequence>
<evidence type="ECO:0000256" key="3">
    <source>
        <dbReference type="ARBA" id="ARBA00012983"/>
    </source>
</evidence>
<comment type="caution">
    <text evidence="9">The sequence shown here is derived from an EMBL/GenBank/DDBJ whole genome shotgun (WGS) entry which is preliminary data.</text>
</comment>
<evidence type="ECO:0000313" key="10">
    <source>
        <dbReference type="Proteomes" id="UP001337655"/>
    </source>
</evidence>
<organism evidence="9 10">
    <name type="scientific">Saxophila tyrrhenica</name>
    <dbReference type="NCBI Taxonomy" id="1690608"/>
    <lineage>
        <taxon>Eukaryota</taxon>
        <taxon>Fungi</taxon>
        <taxon>Dikarya</taxon>
        <taxon>Ascomycota</taxon>
        <taxon>Pezizomycotina</taxon>
        <taxon>Dothideomycetes</taxon>
        <taxon>Dothideomycetidae</taxon>
        <taxon>Mycosphaerellales</taxon>
        <taxon>Extremaceae</taxon>
        <taxon>Saxophila</taxon>
    </lineage>
</organism>
<dbReference type="PANTHER" id="PTHR12521">
    <property type="entry name" value="PROTEIN C6ORF130"/>
    <property type="match status" value="1"/>
</dbReference>
<dbReference type="PANTHER" id="PTHR12521:SF0">
    <property type="entry name" value="ADP-RIBOSE GLYCOHYDROLASE OARD1"/>
    <property type="match status" value="1"/>
</dbReference>
<evidence type="ECO:0000256" key="7">
    <source>
        <dbReference type="SAM" id="MobiDB-lite"/>
    </source>
</evidence>
<dbReference type="Proteomes" id="UP001337655">
    <property type="component" value="Unassembled WGS sequence"/>
</dbReference>
<evidence type="ECO:0000256" key="1">
    <source>
        <dbReference type="ARBA" id="ARBA00002432"/>
    </source>
</evidence>
<evidence type="ECO:0000256" key="2">
    <source>
        <dbReference type="ARBA" id="ARBA00006575"/>
    </source>
</evidence>
<comment type="catalytic activity">
    <reaction evidence="6">
        <text>ADP-alpha-D-ribose 1''-phosphate + H2O = ADP-D-ribose + phosphate</text>
        <dbReference type="Rhea" id="RHEA:25029"/>
        <dbReference type="ChEBI" id="CHEBI:15377"/>
        <dbReference type="ChEBI" id="CHEBI:43474"/>
        <dbReference type="ChEBI" id="CHEBI:57967"/>
        <dbReference type="ChEBI" id="CHEBI:58753"/>
        <dbReference type="EC" id="3.1.3.84"/>
    </reaction>
</comment>
<dbReference type="GO" id="GO:0140291">
    <property type="term" value="P:peptidyl-glutamate ADP-deribosylation"/>
    <property type="evidence" value="ECO:0007669"/>
    <property type="project" value="TreeGrafter"/>
</dbReference>
<evidence type="ECO:0000313" key="9">
    <source>
        <dbReference type="EMBL" id="KAK5165598.1"/>
    </source>
</evidence>
<accession>A0AAV9NZM5</accession>
<feature type="compositionally biased region" description="Polar residues" evidence="7">
    <location>
        <begin position="63"/>
        <end position="76"/>
    </location>
</feature>
<keyword evidence="10" id="KW-1185">Reference proteome</keyword>
<feature type="compositionally biased region" description="Polar residues" evidence="7">
    <location>
        <begin position="137"/>
        <end position="156"/>
    </location>
</feature>
<comment type="function">
    <text evidence="1">Highly specific phosphatase involved in the metabolism of ADP-ribose 1''-phosphate (Appr1p) which is produced as a consequence of tRNA splicing.</text>
</comment>
<dbReference type="InterPro" id="IPR050892">
    <property type="entry name" value="ADP-ribose_metab_enzymes"/>
</dbReference>
<keyword evidence="9" id="KW-0378">Hydrolase</keyword>